<dbReference type="Proteomes" id="UP000824072">
    <property type="component" value="Unassembled WGS sequence"/>
</dbReference>
<dbReference type="PANTHER" id="PTHR33392:SF6">
    <property type="entry name" value="POLYISOPRENYL-TEICHOIC ACID--PEPTIDOGLYCAN TEICHOIC ACID TRANSFERASE TAGU"/>
    <property type="match status" value="1"/>
</dbReference>
<dbReference type="EMBL" id="DVMU01000016">
    <property type="protein sequence ID" value="HIU33058.1"/>
    <property type="molecule type" value="Genomic_DNA"/>
</dbReference>
<dbReference type="NCBIfam" id="TIGR00350">
    <property type="entry name" value="lytR_cpsA_psr"/>
    <property type="match status" value="1"/>
</dbReference>
<dbReference type="InterPro" id="IPR050922">
    <property type="entry name" value="LytR/CpsA/Psr_CW_biosynth"/>
</dbReference>
<dbReference type="AlphaFoldDB" id="A0A9D1LA64"/>
<dbReference type="PANTHER" id="PTHR33392">
    <property type="entry name" value="POLYISOPRENYL-TEICHOIC ACID--PEPTIDOGLYCAN TEICHOIC ACID TRANSFERASE TAGU"/>
    <property type="match status" value="1"/>
</dbReference>
<keyword evidence="2" id="KW-1133">Transmembrane helix</keyword>
<comment type="caution">
    <text evidence="4">The sequence shown here is derived from an EMBL/GenBank/DDBJ whole genome shotgun (WGS) entry which is preliminary data.</text>
</comment>
<protein>
    <submittedName>
        <fullName evidence="4">LCP family protein</fullName>
    </submittedName>
</protein>
<reference evidence="4" key="1">
    <citation type="submission" date="2020-10" db="EMBL/GenBank/DDBJ databases">
        <authorList>
            <person name="Gilroy R."/>
        </authorList>
    </citation>
    <scope>NUCLEOTIDE SEQUENCE</scope>
    <source>
        <strain evidence="4">ChiHcec3-11533</strain>
    </source>
</reference>
<evidence type="ECO:0000256" key="2">
    <source>
        <dbReference type="SAM" id="Phobius"/>
    </source>
</evidence>
<accession>A0A9D1LA64</accession>
<name>A0A9D1LA64_9FIRM</name>
<feature type="domain" description="Cell envelope-related transcriptional attenuator" evidence="3">
    <location>
        <begin position="95"/>
        <end position="258"/>
    </location>
</feature>
<dbReference type="Pfam" id="PF03816">
    <property type="entry name" value="LytR_cpsA_psr"/>
    <property type="match status" value="1"/>
</dbReference>
<evidence type="ECO:0000259" key="3">
    <source>
        <dbReference type="Pfam" id="PF03816"/>
    </source>
</evidence>
<reference evidence="4" key="2">
    <citation type="journal article" date="2021" name="PeerJ">
        <title>Extensive microbial diversity within the chicken gut microbiome revealed by metagenomics and culture.</title>
        <authorList>
            <person name="Gilroy R."/>
            <person name="Ravi A."/>
            <person name="Getino M."/>
            <person name="Pursley I."/>
            <person name="Horton D.L."/>
            <person name="Alikhan N.F."/>
            <person name="Baker D."/>
            <person name="Gharbi K."/>
            <person name="Hall N."/>
            <person name="Watson M."/>
            <person name="Adriaenssens E.M."/>
            <person name="Foster-Nyarko E."/>
            <person name="Jarju S."/>
            <person name="Secka A."/>
            <person name="Antonio M."/>
            <person name="Oren A."/>
            <person name="Chaudhuri R.R."/>
            <person name="La Ragione R."/>
            <person name="Hildebrand F."/>
            <person name="Pallen M.J."/>
        </authorList>
    </citation>
    <scope>NUCLEOTIDE SEQUENCE</scope>
    <source>
        <strain evidence="4">ChiHcec3-11533</strain>
    </source>
</reference>
<dbReference type="Gene3D" id="3.40.630.190">
    <property type="entry name" value="LCP protein"/>
    <property type="match status" value="1"/>
</dbReference>
<dbReference type="InterPro" id="IPR004474">
    <property type="entry name" value="LytR_CpsA_psr"/>
</dbReference>
<gene>
    <name evidence="4" type="ORF">IAB02_00715</name>
</gene>
<keyword evidence="2" id="KW-0812">Transmembrane</keyword>
<evidence type="ECO:0000313" key="5">
    <source>
        <dbReference type="Proteomes" id="UP000824072"/>
    </source>
</evidence>
<organism evidence="4 5">
    <name type="scientific">Candidatus Pullichristensenella excrementigallinarum</name>
    <dbReference type="NCBI Taxonomy" id="2840907"/>
    <lineage>
        <taxon>Bacteria</taxon>
        <taxon>Bacillati</taxon>
        <taxon>Bacillota</taxon>
        <taxon>Clostridia</taxon>
        <taxon>Candidatus Pullichristensenella</taxon>
    </lineage>
</organism>
<evidence type="ECO:0000256" key="1">
    <source>
        <dbReference type="ARBA" id="ARBA00006068"/>
    </source>
</evidence>
<sequence>MFYEPYDKKKKGRGRAPEPEVTRRGCLGRLVWFGCKLLFKLAILALVLAVIAYALPPGLFLVEPESDLSIQANLPDSRVNVLLLGVDMLREGAQRSDTIIICSIGYRSVKLVSVLRDTVVDIPGYGRSRVNAAYAHGGAELAMKTINENFGLNISKYAVADYMTLAKFVDAVGGVELVISEEELAHINYNTRAVFGDAASEEAMGYEIAPMTEYSKDGETPVRLNGVQALGYARIRKLDSDFVRTYRQRKILGAALESFRKNLWKPWTYSRLFELLNYMDTNLGIVEMLSLGTKAVAGGGVDQLRVPVEGSYTDSGSTIEIDSAANRQAIYDFLYG</sequence>
<evidence type="ECO:0000313" key="4">
    <source>
        <dbReference type="EMBL" id="HIU33058.1"/>
    </source>
</evidence>
<proteinExistence type="inferred from homology"/>
<comment type="similarity">
    <text evidence="1">Belongs to the LytR/CpsA/Psr (LCP) family.</text>
</comment>
<feature type="transmembrane region" description="Helical" evidence="2">
    <location>
        <begin position="37"/>
        <end position="55"/>
    </location>
</feature>
<keyword evidence="2" id="KW-0472">Membrane</keyword>